<evidence type="ECO:0008006" key="2">
    <source>
        <dbReference type="Google" id="ProtNLM"/>
    </source>
</evidence>
<dbReference type="AlphaFoldDB" id="X0YUF2"/>
<protein>
    <recommendedName>
        <fullName evidence="2">Holin of 3TMs, for gene-transfer release</fullName>
    </recommendedName>
</protein>
<dbReference type="Pfam" id="PF11351">
    <property type="entry name" value="GTA_holin_3TM"/>
    <property type="match status" value="1"/>
</dbReference>
<dbReference type="InterPro" id="IPR021497">
    <property type="entry name" value="GTA_holin_3TM"/>
</dbReference>
<accession>X0YUF2</accession>
<proteinExistence type="predicted"/>
<sequence length="161" mass="17476">MLPILASLLTGIGGKILGQAASTACDVIDQFVDDGDLAAKLKAEATARLMEVDVTKYAAQLEAQKATLVAEIQGESWLQRNWRPTIMMMFGTIIANNYIVFPYLSLFDATKDAVTQLQLPVVMWECLKLGLSGYIVGRSAEKIARGTGLKGMMDKMLKGSD</sequence>
<gene>
    <name evidence="1" type="ORF">S01H1_67675</name>
</gene>
<organism evidence="1">
    <name type="scientific">marine sediment metagenome</name>
    <dbReference type="NCBI Taxonomy" id="412755"/>
    <lineage>
        <taxon>unclassified sequences</taxon>
        <taxon>metagenomes</taxon>
        <taxon>ecological metagenomes</taxon>
    </lineage>
</organism>
<evidence type="ECO:0000313" key="1">
    <source>
        <dbReference type="EMBL" id="GAG40261.1"/>
    </source>
</evidence>
<dbReference type="EMBL" id="BARS01044843">
    <property type="protein sequence ID" value="GAG40261.1"/>
    <property type="molecule type" value="Genomic_DNA"/>
</dbReference>
<comment type="caution">
    <text evidence="1">The sequence shown here is derived from an EMBL/GenBank/DDBJ whole genome shotgun (WGS) entry which is preliminary data.</text>
</comment>
<reference evidence="1" key="1">
    <citation type="journal article" date="2014" name="Front. Microbiol.">
        <title>High frequency of phylogenetically diverse reductive dehalogenase-homologous genes in deep subseafloor sedimentary metagenomes.</title>
        <authorList>
            <person name="Kawai M."/>
            <person name="Futagami T."/>
            <person name="Toyoda A."/>
            <person name="Takaki Y."/>
            <person name="Nishi S."/>
            <person name="Hori S."/>
            <person name="Arai W."/>
            <person name="Tsubouchi T."/>
            <person name="Morono Y."/>
            <person name="Uchiyama I."/>
            <person name="Ito T."/>
            <person name="Fujiyama A."/>
            <person name="Inagaki F."/>
            <person name="Takami H."/>
        </authorList>
    </citation>
    <scope>NUCLEOTIDE SEQUENCE</scope>
    <source>
        <strain evidence="1">Expedition CK06-06</strain>
    </source>
</reference>
<name>X0YUF2_9ZZZZ</name>